<dbReference type="RefSeq" id="WP_207154582.1">
    <property type="nucleotide sequence ID" value="NZ_AP024484.1"/>
</dbReference>
<gene>
    <name evidence="5" type="ORF">prwr041_02990</name>
</gene>
<dbReference type="InterPro" id="IPR011990">
    <property type="entry name" value="TPR-like_helical_dom_sf"/>
</dbReference>
<dbReference type="PANTHER" id="PTHR45586:SF1">
    <property type="entry name" value="LIPOPOLYSACCHARIDE ASSEMBLY PROTEIN B"/>
    <property type="match status" value="1"/>
</dbReference>
<protein>
    <recommendedName>
        <fullName evidence="7">Tetratricopeptide repeat protein</fullName>
    </recommendedName>
</protein>
<dbReference type="PANTHER" id="PTHR45586">
    <property type="entry name" value="TPR REPEAT-CONTAINING PROTEIN PA4667"/>
    <property type="match status" value="1"/>
</dbReference>
<proteinExistence type="predicted"/>
<feature type="region of interest" description="Disordered" evidence="4">
    <location>
        <begin position="933"/>
        <end position="952"/>
    </location>
</feature>
<evidence type="ECO:0000256" key="2">
    <source>
        <dbReference type="ARBA" id="ARBA00022803"/>
    </source>
</evidence>
<evidence type="ECO:0000313" key="5">
    <source>
        <dbReference type="EMBL" id="BCS84406.1"/>
    </source>
</evidence>
<sequence length="967" mass="112233">MKHNAIYILAALISITSIYGCSTQQNTAKSRWWHAFNARYNTYYNGSVAYIDGSLEKENGNKDNFTEMIPLYTVGNKESRQLGGSNFDKAIEKCKKAIRLYSIKRRPAWNPNKKKTQQDIEWLSRREYNPFLWKAWLLMGRAQFYKGDFSEAASTFAYMSRLYSNQPAIYGKARAWLAKCYIEEDWLYDAEDVIRNIQRDSIHWRAQKEWDYTYADYYIHNGNYEKAIPYLRKVISHEMRRKQRAREWFLMGQLFEELGNKENAYNAYRHVIRLNPPYQLTLNARVGMTEVMAGGKQKQMIAKLKRMAASDNNKDYQEQIYYAIGNIYLAKKDTTNAIATYELGKEKATRNGIEKGVLLLKLGNLYWIKEQFGKAKGCYDVAIGLLDKERKDYQQLTDRQKVLEELVPFTDAVELQDSLQRLARINESSRNLIIDKIIIALKKKEKKELNSQLQTNTGNVGADIISMKTEFAMQNNSVDGKSTTTWYFYNPMTVSRGKETFTRIWGKRDNVDNWQRINKTVVAGINDISQDSTTQSEINDSANTIINDSAEANPHKREYYIKQIPLNKEKLDESDNILMNALYNSGVIFKDKLDNLVLGEKALRRIEDNYPKYKDMDNVYYHLYLLYARENKMDIADSYIGKLKKGYPQSKWTTLLSDPLYKENAKWGEHIEDSIYAATYDAFKAGRYTEVDGNTYISEHRFPSGANRDKFLFIGGLNKLNNGNQKGCLNDMNTLVKNFPESALSQMAGMIINGVKAGRKLHGGKFDIGDVWSRRTEILNDSDSIKTQKFNSGSNIDFVYMLVYNPDSVNENQLLFEIAKYNFTSYMVRNFDIQIENIDDIHRMVIKGFLNYDEALQYARELHRQTAVINLAKKARPIIISKQNLPLLGNQFSYEDYEKFYNKHFAPIKPTTSNLLIEPAKIVITGNEEETMPLPKAEKNVDKKSTEKKTEEKTFDLEDEYYDLEGF</sequence>
<evidence type="ECO:0000256" key="3">
    <source>
        <dbReference type="PROSITE-ProRule" id="PRU00339"/>
    </source>
</evidence>
<evidence type="ECO:0000313" key="6">
    <source>
        <dbReference type="Proteomes" id="UP001319045"/>
    </source>
</evidence>
<feature type="compositionally biased region" description="Basic and acidic residues" evidence="4">
    <location>
        <begin position="936"/>
        <end position="952"/>
    </location>
</feature>
<dbReference type="InterPro" id="IPR019734">
    <property type="entry name" value="TPR_rpt"/>
</dbReference>
<dbReference type="SUPFAM" id="SSF48452">
    <property type="entry name" value="TPR-like"/>
    <property type="match status" value="2"/>
</dbReference>
<keyword evidence="6" id="KW-1185">Reference proteome</keyword>
<dbReference type="PROSITE" id="PS51257">
    <property type="entry name" value="PROKAR_LIPOPROTEIN"/>
    <property type="match status" value="1"/>
</dbReference>
<dbReference type="PROSITE" id="PS50005">
    <property type="entry name" value="TPR"/>
    <property type="match status" value="1"/>
</dbReference>
<dbReference type="SMART" id="SM00028">
    <property type="entry name" value="TPR"/>
    <property type="match status" value="4"/>
</dbReference>
<evidence type="ECO:0000256" key="1">
    <source>
        <dbReference type="ARBA" id="ARBA00022737"/>
    </source>
</evidence>
<feature type="repeat" description="TPR" evidence="3">
    <location>
        <begin position="245"/>
        <end position="278"/>
    </location>
</feature>
<evidence type="ECO:0000256" key="4">
    <source>
        <dbReference type="SAM" id="MobiDB-lite"/>
    </source>
</evidence>
<keyword evidence="2 3" id="KW-0802">TPR repeat</keyword>
<dbReference type="EMBL" id="AP024484">
    <property type="protein sequence ID" value="BCS84406.1"/>
    <property type="molecule type" value="Genomic_DNA"/>
</dbReference>
<evidence type="ECO:0008006" key="7">
    <source>
        <dbReference type="Google" id="ProtNLM"/>
    </source>
</evidence>
<accession>A0ABM7NV70</accession>
<dbReference type="Proteomes" id="UP001319045">
    <property type="component" value="Chromosome"/>
</dbReference>
<dbReference type="Pfam" id="PF13181">
    <property type="entry name" value="TPR_8"/>
    <property type="match status" value="3"/>
</dbReference>
<reference evidence="5 6" key="1">
    <citation type="journal article" date="2022" name="Int. J. Syst. Evol. Microbiol.">
        <title>Prevotella herbatica sp. nov., a plant polysaccharide-decomposing anaerobic bacterium isolated from a methanogenic reactor.</title>
        <authorList>
            <person name="Uek A."/>
            <person name="Tonouchi A."/>
            <person name="Kaku N."/>
            <person name="Ueki K."/>
        </authorList>
    </citation>
    <scope>NUCLEOTIDE SEQUENCE [LARGE SCALE GENOMIC DNA]</scope>
    <source>
        <strain evidence="5 6">WR041</strain>
    </source>
</reference>
<name>A0ABM7NV70_9BACT</name>
<keyword evidence="1" id="KW-0677">Repeat</keyword>
<organism evidence="5 6">
    <name type="scientific">Prevotella herbatica</name>
    <dbReference type="NCBI Taxonomy" id="2801997"/>
    <lineage>
        <taxon>Bacteria</taxon>
        <taxon>Pseudomonadati</taxon>
        <taxon>Bacteroidota</taxon>
        <taxon>Bacteroidia</taxon>
        <taxon>Bacteroidales</taxon>
        <taxon>Prevotellaceae</taxon>
        <taxon>Prevotella</taxon>
    </lineage>
</organism>
<dbReference type="InterPro" id="IPR051012">
    <property type="entry name" value="CellSynth/LPSAsmb/PSIAsmb"/>
</dbReference>
<dbReference type="Gene3D" id="1.25.40.10">
    <property type="entry name" value="Tetratricopeptide repeat domain"/>
    <property type="match status" value="4"/>
</dbReference>